<sequence length="364" mass="40966">MTLTLSLRALPLRVRRRLQQPTKKGEDQALARAGELPPLKTVALPRVRPDHVLALSDQGWTTIELDRHPSDSLHSSYLHLLQASRAFFAMPQEYKSKFRTQCASEEGWSYVEGEKEFITLRTLHNTPRELQEAAARYWSEASGLSNETLGKVAESLDLPAEALTVYSKPCTALGAEETATMLRLFRYEASRGTQSRILAESHADLGLLSLVMGDKPGLEVRDTRNNLWFSIEKSYESPKGSLLVGRQLERLSNGRYNAGNHRVCSYPNDASISHETGISPLGYRYSIVLVLRAHLPIQINTDELTTDITGSFPAPLKGITASDLFKEIHSSHFNVNASTKEREEQKRRLAELDRRDNRANSWRI</sequence>
<dbReference type="InterPro" id="IPR050231">
    <property type="entry name" value="Iron_ascorbate_oxido_reductase"/>
</dbReference>
<name>A0A218ZGJ0_9HELO</name>
<protein>
    <recommendedName>
        <fullName evidence="2">Isopenicillin N synthase-like Fe(2+) 2OG dioxygenase domain-containing protein</fullName>
    </recommendedName>
</protein>
<evidence type="ECO:0000256" key="1">
    <source>
        <dbReference type="ARBA" id="ARBA00008056"/>
    </source>
</evidence>
<organism evidence="3 4">
    <name type="scientific">Diplocarpon coronariae</name>
    <dbReference type="NCBI Taxonomy" id="2795749"/>
    <lineage>
        <taxon>Eukaryota</taxon>
        <taxon>Fungi</taxon>
        <taxon>Dikarya</taxon>
        <taxon>Ascomycota</taxon>
        <taxon>Pezizomycotina</taxon>
        <taxon>Leotiomycetes</taxon>
        <taxon>Helotiales</taxon>
        <taxon>Drepanopezizaceae</taxon>
        <taxon>Diplocarpon</taxon>
    </lineage>
</organism>
<comment type="similarity">
    <text evidence="1">Belongs to the iron/ascorbate-dependent oxidoreductase family.</text>
</comment>
<comment type="caution">
    <text evidence="3">The sequence shown here is derived from an EMBL/GenBank/DDBJ whole genome shotgun (WGS) entry which is preliminary data.</text>
</comment>
<reference evidence="3 4" key="1">
    <citation type="submission" date="2017-04" db="EMBL/GenBank/DDBJ databases">
        <title>Draft genome sequence of Marssonina coronaria NL1: causal agent of apple blotch.</title>
        <authorList>
            <person name="Cheng Q."/>
        </authorList>
    </citation>
    <scope>NUCLEOTIDE SEQUENCE [LARGE SCALE GENOMIC DNA]</scope>
    <source>
        <strain evidence="3 4">NL1</strain>
    </source>
</reference>
<dbReference type="InParanoid" id="A0A218ZGJ0"/>
<proteinExistence type="inferred from homology"/>
<dbReference type="SUPFAM" id="SSF51197">
    <property type="entry name" value="Clavaminate synthase-like"/>
    <property type="match status" value="1"/>
</dbReference>
<evidence type="ECO:0000313" key="3">
    <source>
        <dbReference type="EMBL" id="OWP06862.1"/>
    </source>
</evidence>
<dbReference type="EMBL" id="MZNU01000032">
    <property type="protein sequence ID" value="OWP06862.1"/>
    <property type="molecule type" value="Genomic_DNA"/>
</dbReference>
<gene>
    <name evidence="3" type="ORF">B2J93_3858</name>
</gene>
<keyword evidence="4" id="KW-1185">Reference proteome</keyword>
<evidence type="ECO:0000259" key="2">
    <source>
        <dbReference type="Pfam" id="PF03171"/>
    </source>
</evidence>
<dbReference type="Pfam" id="PF03171">
    <property type="entry name" value="2OG-FeII_Oxy"/>
    <property type="match status" value="1"/>
</dbReference>
<dbReference type="STRING" id="503106.A0A218ZGJ0"/>
<dbReference type="AlphaFoldDB" id="A0A218ZGJ0"/>
<dbReference type="OrthoDB" id="288590at2759"/>
<dbReference type="Gene3D" id="2.60.120.330">
    <property type="entry name" value="B-lactam Antibiotic, Isopenicillin N Synthase, Chain"/>
    <property type="match status" value="1"/>
</dbReference>
<dbReference type="InterPro" id="IPR027443">
    <property type="entry name" value="IPNS-like_sf"/>
</dbReference>
<accession>A0A218ZGJ0</accession>
<dbReference type="Proteomes" id="UP000242519">
    <property type="component" value="Unassembled WGS sequence"/>
</dbReference>
<evidence type="ECO:0000313" key="4">
    <source>
        <dbReference type="Proteomes" id="UP000242519"/>
    </source>
</evidence>
<dbReference type="InterPro" id="IPR044861">
    <property type="entry name" value="IPNS-like_FE2OG_OXY"/>
</dbReference>
<feature type="domain" description="Isopenicillin N synthase-like Fe(2+) 2OG dioxygenase" evidence="2">
    <location>
        <begin position="182"/>
        <end position="288"/>
    </location>
</feature>
<dbReference type="PANTHER" id="PTHR47990">
    <property type="entry name" value="2-OXOGLUTARATE (2OG) AND FE(II)-DEPENDENT OXYGENASE SUPERFAMILY PROTEIN-RELATED"/>
    <property type="match status" value="1"/>
</dbReference>